<evidence type="ECO:0000313" key="2">
    <source>
        <dbReference type="EMBL" id="MVO78414.1"/>
    </source>
</evidence>
<evidence type="ECO:0008006" key="4">
    <source>
        <dbReference type="Google" id="ProtNLM"/>
    </source>
</evidence>
<accession>A0A6I4J293</accession>
<feature type="compositionally biased region" description="Basic residues" evidence="1">
    <location>
        <begin position="84"/>
        <end position="96"/>
    </location>
</feature>
<keyword evidence="3" id="KW-1185">Reference proteome</keyword>
<gene>
    <name evidence="2" type="ORF">GON01_10775</name>
</gene>
<comment type="caution">
    <text evidence="2">The sequence shown here is derived from an EMBL/GenBank/DDBJ whole genome shotgun (WGS) entry which is preliminary data.</text>
</comment>
<reference evidence="2 3" key="1">
    <citation type="submission" date="2019-12" db="EMBL/GenBank/DDBJ databases">
        <authorList>
            <person name="Huq M.A."/>
        </authorList>
    </citation>
    <scope>NUCLEOTIDE SEQUENCE [LARGE SCALE GENOMIC DNA]</scope>
    <source>
        <strain evidence="2 3">MAH-20</strain>
    </source>
</reference>
<dbReference type="Proteomes" id="UP000441389">
    <property type="component" value="Unassembled WGS sequence"/>
</dbReference>
<dbReference type="AlphaFoldDB" id="A0A6I4J293"/>
<dbReference type="RefSeq" id="WP_157027361.1">
    <property type="nucleotide sequence ID" value="NZ_WQMS01000013.1"/>
</dbReference>
<feature type="region of interest" description="Disordered" evidence="1">
    <location>
        <begin position="71"/>
        <end position="153"/>
    </location>
</feature>
<dbReference type="EMBL" id="WQMS01000013">
    <property type="protein sequence ID" value="MVO78414.1"/>
    <property type="molecule type" value="Genomic_DNA"/>
</dbReference>
<proteinExistence type="predicted"/>
<sequence length="153" mass="16859">MPRAQKLKVFRTPIGFHDAYVAAPSQKAALAAWGSDANLFARGVAEQVTNPELTAEPLARPGQVIRKLRGTAEEQLSALPRGSKASKRAAKPKPRPSRAALDKAEQAAEALEAKHRGERDALAKRQSAERRKAEQQLDRARTSYERAIERWQG</sequence>
<protein>
    <recommendedName>
        <fullName evidence="4">Cell envelope biogenesis protein TolA</fullName>
    </recommendedName>
</protein>
<name>A0A6I4J293_9SPHN</name>
<feature type="compositionally biased region" description="Basic and acidic residues" evidence="1">
    <location>
        <begin position="100"/>
        <end position="153"/>
    </location>
</feature>
<evidence type="ECO:0000313" key="3">
    <source>
        <dbReference type="Proteomes" id="UP000441389"/>
    </source>
</evidence>
<evidence type="ECO:0000256" key="1">
    <source>
        <dbReference type="SAM" id="MobiDB-lite"/>
    </source>
</evidence>
<organism evidence="2 3">
    <name type="scientific">Sphingomonas horti</name>
    <dbReference type="NCBI Taxonomy" id="2682842"/>
    <lineage>
        <taxon>Bacteria</taxon>
        <taxon>Pseudomonadati</taxon>
        <taxon>Pseudomonadota</taxon>
        <taxon>Alphaproteobacteria</taxon>
        <taxon>Sphingomonadales</taxon>
        <taxon>Sphingomonadaceae</taxon>
        <taxon>Sphingomonas</taxon>
    </lineage>
</organism>